<organism evidence="1 2">
    <name type="scientific">Desulfoferula mesophila</name>
    <dbReference type="NCBI Taxonomy" id="3058419"/>
    <lineage>
        <taxon>Bacteria</taxon>
        <taxon>Pseudomonadati</taxon>
        <taxon>Thermodesulfobacteriota</taxon>
        <taxon>Desulfarculia</taxon>
        <taxon>Desulfarculales</taxon>
        <taxon>Desulfarculaceae</taxon>
        <taxon>Desulfoferula</taxon>
    </lineage>
</organism>
<dbReference type="InterPro" id="IPR016155">
    <property type="entry name" value="Mopterin_synth/thiamin_S_b"/>
</dbReference>
<dbReference type="InterPro" id="IPR012675">
    <property type="entry name" value="Beta-grasp_dom_sf"/>
</dbReference>
<protein>
    <recommendedName>
        <fullName evidence="3">Thiamine biosynthesis protein ThiS</fullName>
    </recommendedName>
</protein>
<keyword evidence="2" id="KW-1185">Reference proteome</keyword>
<evidence type="ECO:0008006" key="3">
    <source>
        <dbReference type="Google" id="ProtNLM"/>
    </source>
</evidence>
<dbReference type="KEGG" id="dmp:FAK_26150"/>
<evidence type="ECO:0000313" key="2">
    <source>
        <dbReference type="Proteomes" id="UP001366166"/>
    </source>
</evidence>
<proteinExistence type="predicted"/>
<reference evidence="2" key="1">
    <citation type="journal article" date="2023" name="Arch. Microbiol.">
        <title>Desulfoferula mesophilus gen. nov. sp. nov., a mesophilic sulfate-reducing bacterium isolated from a brackish lake sediment.</title>
        <authorList>
            <person name="Watanabe T."/>
            <person name="Yabe T."/>
            <person name="Tsuji J.M."/>
            <person name="Fukui M."/>
        </authorList>
    </citation>
    <scope>NUCLEOTIDE SEQUENCE [LARGE SCALE GENOMIC DNA]</scope>
    <source>
        <strain evidence="2">12FAK</strain>
    </source>
</reference>
<dbReference type="RefSeq" id="WP_338600087.1">
    <property type="nucleotide sequence ID" value="NZ_AP028679.1"/>
</dbReference>
<dbReference type="SUPFAM" id="SSF54285">
    <property type="entry name" value="MoaD/ThiS"/>
    <property type="match status" value="1"/>
</dbReference>
<evidence type="ECO:0000313" key="1">
    <source>
        <dbReference type="EMBL" id="BEQ15549.1"/>
    </source>
</evidence>
<dbReference type="Pfam" id="PF02597">
    <property type="entry name" value="ThiS"/>
    <property type="match status" value="1"/>
</dbReference>
<dbReference type="Proteomes" id="UP001366166">
    <property type="component" value="Chromosome"/>
</dbReference>
<name>A0AAU9ER05_9BACT</name>
<dbReference type="AlphaFoldDB" id="A0AAU9ER05"/>
<gene>
    <name evidence="1" type="ORF">FAK_26150</name>
</gene>
<sequence>MPSSITITVDGLAESVPQDTSLPQLILLHQAQHKDLIVEINGRFVHPREYEQVSFAQGDRVELIHPAFGG</sequence>
<accession>A0AAU9ER05</accession>
<dbReference type="Gene3D" id="3.10.20.30">
    <property type="match status" value="1"/>
</dbReference>
<dbReference type="EMBL" id="AP028679">
    <property type="protein sequence ID" value="BEQ15549.1"/>
    <property type="molecule type" value="Genomic_DNA"/>
</dbReference>
<dbReference type="InterPro" id="IPR003749">
    <property type="entry name" value="ThiS/MoaD-like"/>
</dbReference>